<dbReference type="Proteomes" id="UP000550729">
    <property type="component" value="Unassembled WGS sequence"/>
</dbReference>
<reference evidence="2 3" key="1">
    <citation type="submission" date="2020-04" db="EMBL/GenBank/DDBJ databases">
        <title>Gordonia sp. nov. TBRC 11910.</title>
        <authorList>
            <person name="Suriyachadkun C."/>
        </authorList>
    </citation>
    <scope>NUCLEOTIDE SEQUENCE [LARGE SCALE GENOMIC DNA]</scope>
    <source>
        <strain evidence="2 3">TBRC 11910</strain>
    </source>
</reference>
<dbReference type="Pfam" id="PF12724">
    <property type="entry name" value="Flavodoxin_5"/>
    <property type="match status" value="1"/>
</dbReference>
<dbReference type="AlphaFoldDB" id="A0A848KT21"/>
<organism evidence="2 3">
    <name type="scientific">Gordonia asplenii</name>
    <dbReference type="NCBI Taxonomy" id="2725283"/>
    <lineage>
        <taxon>Bacteria</taxon>
        <taxon>Bacillati</taxon>
        <taxon>Actinomycetota</taxon>
        <taxon>Actinomycetes</taxon>
        <taxon>Mycobacteriales</taxon>
        <taxon>Gordoniaceae</taxon>
        <taxon>Gordonia</taxon>
    </lineage>
</organism>
<sequence length="180" mass="19406">MIRVLVSTASRHGATTQIGEQLGSALRKALDGRGLDADVDIRGAESIGAGTDVGRYDAAVIGSAVYFGRWLRPARRLIAQHDADLKSMPVWLFSSGPIGEEGSTVGPPPAPDWVREHKTFGGKVDPQALRWHERLIVKVLRVADTDSRDAAAITRWADQIAAQLVDAVPQPLSDHSVQDL</sequence>
<feature type="domain" description="Flavodoxin" evidence="1">
    <location>
        <begin position="5"/>
        <end position="147"/>
    </location>
</feature>
<dbReference type="Gene3D" id="3.40.50.360">
    <property type="match status" value="1"/>
</dbReference>
<gene>
    <name evidence="2" type="ORF">HH308_10285</name>
</gene>
<evidence type="ECO:0000313" key="3">
    <source>
        <dbReference type="Proteomes" id="UP000550729"/>
    </source>
</evidence>
<dbReference type="RefSeq" id="WP_170194093.1">
    <property type="nucleotide sequence ID" value="NZ_JABBNB010000008.1"/>
</dbReference>
<dbReference type="EMBL" id="JABBNB010000008">
    <property type="protein sequence ID" value="NMO01600.1"/>
    <property type="molecule type" value="Genomic_DNA"/>
</dbReference>
<comment type="caution">
    <text evidence="2">The sequence shown here is derived from an EMBL/GenBank/DDBJ whole genome shotgun (WGS) entry which is preliminary data.</text>
</comment>
<evidence type="ECO:0000313" key="2">
    <source>
        <dbReference type="EMBL" id="NMO01600.1"/>
    </source>
</evidence>
<name>A0A848KT21_9ACTN</name>
<dbReference type="SUPFAM" id="SSF52218">
    <property type="entry name" value="Flavoproteins"/>
    <property type="match status" value="1"/>
</dbReference>
<dbReference type="InterPro" id="IPR026816">
    <property type="entry name" value="Flavodoxin_dom"/>
</dbReference>
<proteinExistence type="predicted"/>
<accession>A0A848KT21</accession>
<evidence type="ECO:0000259" key="1">
    <source>
        <dbReference type="Pfam" id="PF12724"/>
    </source>
</evidence>
<dbReference type="InterPro" id="IPR029039">
    <property type="entry name" value="Flavoprotein-like_sf"/>
</dbReference>
<keyword evidence="3" id="KW-1185">Reference proteome</keyword>
<protein>
    <submittedName>
        <fullName evidence="2">Protoporphyrinogen oxidase</fullName>
    </submittedName>
</protein>